<dbReference type="Gene3D" id="3.40.50.170">
    <property type="entry name" value="Formyl transferase, N-terminal domain"/>
    <property type="match status" value="1"/>
</dbReference>
<dbReference type="AlphaFoldDB" id="A0AA51X7W7"/>
<gene>
    <name evidence="6 8" type="primary">purN</name>
    <name evidence="8" type="ORF">Q9312_01090</name>
</gene>
<comment type="caution">
    <text evidence="6">Lacks conserved residue(s) required for the propagation of feature annotation.</text>
</comment>
<feature type="binding site" evidence="6">
    <location>
        <position position="69"/>
    </location>
    <ligand>
        <name>(6R)-10-formyltetrahydrofolate</name>
        <dbReference type="ChEBI" id="CHEBI:195366"/>
    </ligand>
</feature>
<comment type="pathway">
    <text evidence="1 6">Purine metabolism; IMP biosynthesis via de novo pathway; N(2)-formyl-N(1)-(5-phospho-D-ribosyl)glycinamide from N(1)-(5-phospho-D-ribosyl)glycinamide (10-formyl THF route): step 1/1.</text>
</comment>
<dbReference type="InterPro" id="IPR036477">
    <property type="entry name" value="Formyl_transf_N_sf"/>
</dbReference>
<keyword evidence="3 6" id="KW-0658">Purine biosynthesis</keyword>
<dbReference type="PROSITE" id="PS00373">
    <property type="entry name" value="GART"/>
    <property type="match status" value="1"/>
</dbReference>
<dbReference type="NCBIfam" id="TIGR00639">
    <property type="entry name" value="PurN"/>
    <property type="match status" value="1"/>
</dbReference>
<protein>
    <recommendedName>
        <fullName evidence="6">Phosphoribosylglycinamide formyltransferase</fullName>
        <ecNumber evidence="6">2.1.2.2</ecNumber>
    </recommendedName>
    <alternativeName>
        <fullName evidence="6">5'-phosphoribosylglycinamide transformylase</fullName>
    </alternativeName>
    <alternativeName>
        <fullName evidence="6">GAR transformylase</fullName>
        <shortName evidence="6">GART</shortName>
    </alternativeName>
</protein>
<organism evidence="8 9">
    <name type="scientific">Pleionea litopenaei</name>
    <dbReference type="NCBI Taxonomy" id="3070815"/>
    <lineage>
        <taxon>Bacteria</taxon>
        <taxon>Pseudomonadati</taxon>
        <taxon>Pseudomonadota</taxon>
        <taxon>Gammaproteobacteria</taxon>
        <taxon>Oceanospirillales</taxon>
        <taxon>Pleioneaceae</taxon>
        <taxon>Pleionea</taxon>
    </lineage>
</organism>
<evidence type="ECO:0000256" key="3">
    <source>
        <dbReference type="ARBA" id="ARBA00022755"/>
    </source>
</evidence>
<feature type="domain" description="Formyl transferase N-terminal" evidence="7">
    <location>
        <begin position="7"/>
        <end position="186"/>
    </location>
</feature>
<feature type="binding site" evidence="6">
    <location>
        <begin position="16"/>
        <end position="18"/>
    </location>
    <ligand>
        <name>N(1)-(5-phospho-beta-D-ribosyl)glycinamide</name>
        <dbReference type="ChEBI" id="CHEBI:143788"/>
    </ligand>
</feature>
<dbReference type="PANTHER" id="PTHR43369">
    <property type="entry name" value="PHOSPHORIBOSYLGLYCINAMIDE FORMYLTRANSFERASE"/>
    <property type="match status" value="1"/>
</dbReference>
<dbReference type="PANTHER" id="PTHR43369:SF2">
    <property type="entry name" value="PHOSPHORIBOSYLGLYCINAMIDE FORMYLTRANSFERASE"/>
    <property type="match status" value="1"/>
</dbReference>
<evidence type="ECO:0000256" key="1">
    <source>
        <dbReference type="ARBA" id="ARBA00005054"/>
    </source>
</evidence>
<dbReference type="Proteomes" id="UP001239782">
    <property type="component" value="Chromosome"/>
</dbReference>
<feature type="active site" description="Proton donor" evidence="6">
    <location>
        <position position="113"/>
    </location>
</feature>
<evidence type="ECO:0000313" key="8">
    <source>
        <dbReference type="EMBL" id="WMS87535.1"/>
    </source>
</evidence>
<dbReference type="RefSeq" id="WP_309202675.1">
    <property type="nucleotide sequence ID" value="NZ_CP133548.1"/>
</dbReference>
<feature type="site" description="Raises pKa of active site His" evidence="6">
    <location>
        <position position="149"/>
    </location>
</feature>
<evidence type="ECO:0000259" key="7">
    <source>
        <dbReference type="Pfam" id="PF00551"/>
    </source>
</evidence>
<comment type="catalytic activity">
    <reaction evidence="5 6">
        <text>N(1)-(5-phospho-beta-D-ribosyl)glycinamide + (6R)-10-formyltetrahydrofolate = N(2)-formyl-N(1)-(5-phospho-beta-D-ribosyl)glycinamide + (6S)-5,6,7,8-tetrahydrofolate + H(+)</text>
        <dbReference type="Rhea" id="RHEA:15053"/>
        <dbReference type="ChEBI" id="CHEBI:15378"/>
        <dbReference type="ChEBI" id="CHEBI:57453"/>
        <dbReference type="ChEBI" id="CHEBI:143788"/>
        <dbReference type="ChEBI" id="CHEBI:147286"/>
        <dbReference type="ChEBI" id="CHEBI:195366"/>
        <dbReference type="EC" id="2.1.2.2"/>
    </reaction>
</comment>
<proteinExistence type="inferred from homology"/>
<evidence type="ECO:0000313" key="9">
    <source>
        <dbReference type="Proteomes" id="UP001239782"/>
    </source>
</evidence>
<evidence type="ECO:0000256" key="2">
    <source>
        <dbReference type="ARBA" id="ARBA00022679"/>
    </source>
</evidence>
<dbReference type="InterPro" id="IPR002376">
    <property type="entry name" value="Formyl_transf_N"/>
</dbReference>
<evidence type="ECO:0000256" key="5">
    <source>
        <dbReference type="ARBA" id="ARBA00047664"/>
    </source>
</evidence>
<reference evidence="8 9" key="1">
    <citation type="submission" date="2023-08" db="EMBL/GenBank/DDBJ databases">
        <title>Pleionea litopenaei sp. nov., isolated from stomach of juvenile Litopenaeus vannamei.</title>
        <authorList>
            <person name="Rho A.M."/>
            <person name="Hwang C.Y."/>
        </authorList>
    </citation>
    <scope>NUCLEOTIDE SEQUENCE [LARGE SCALE GENOMIC DNA]</scope>
    <source>
        <strain evidence="8 9">HL-JVS1</strain>
    </source>
</reference>
<sequence>MSQHAFRVVVLISGAGSNLQALIDQQTNQQLPIEIVGVLSNRPNAGGLSIAQSAGIATAVVDHTTFGDRQDYDNQVAQAILTWQPDLVVLAGYMRIMSAGLVRQFEGKMINIHPSLLPKYPGLNTHKKALEAGDTEHGSSVHFVTEELDGGPVIAQIKTPINHDDTEQTLVERIKRLEHTLYPRVVKWLAEGEVTYREGKAWRNEQLIKEPQLIED</sequence>
<evidence type="ECO:0000256" key="4">
    <source>
        <dbReference type="ARBA" id="ARBA00038440"/>
    </source>
</evidence>
<dbReference type="SUPFAM" id="SSF53328">
    <property type="entry name" value="Formyltransferase"/>
    <property type="match status" value="1"/>
</dbReference>
<keyword evidence="9" id="KW-1185">Reference proteome</keyword>
<dbReference type="InterPro" id="IPR004607">
    <property type="entry name" value="GART"/>
</dbReference>
<dbReference type="KEGG" id="plei:Q9312_01090"/>
<comment type="function">
    <text evidence="6">Catalyzes the transfer of a formyl group from 10-formyltetrahydrofolate to 5-phospho-ribosyl-glycinamide (GAR), producing 5-phospho-ribosyl-N-formylglycinamide (FGAR) and tetrahydrofolate.</text>
</comment>
<dbReference type="HAMAP" id="MF_01930">
    <property type="entry name" value="PurN"/>
    <property type="match status" value="1"/>
</dbReference>
<dbReference type="Pfam" id="PF00551">
    <property type="entry name" value="Formyl_trans_N"/>
    <property type="match status" value="1"/>
</dbReference>
<dbReference type="GO" id="GO:0004644">
    <property type="term" value="F:phosphoribosylglycinamide formyltransferase activity"/>
    <property type="evidence" value="ECO:0007669"/>
    <property type="project" value="UniProtKB-UniRule"/>
</dbReference>
<dbReference type="EC" id="2.1.2.2" evidence="6"/>
<keyword evidence="2 6" id="KW-0808">Transferase</keyword>
<dbReference type="InterPro" id="IPR001555">
    <property type="entry name" value="GART_AS"/>
</dbReference>
<dbReference type="CDD" id="cd08645">
    <property type="entry name" value="FMT_core_GART"/>
    <property type="match status" value="1"/>
</dbReference>
<accession>A0AA51X7W7</accession>
<evidence type="ECO:0000256" key="6">
    <source>
        <dbReference type="HAMAP-Rule" id="MF_01930"/>
    </source>
</evidence>
<name>A0AA51X7W7_9GAMM</name>
<dbReference type="GO" id="GO:0006189">
    <property type="term" value="P:'de novo' IMP biosynthetic process"/>
    <property type="evidence" value="ECO:0007669"/>
    <property type="project" value="UniProtKB-UniRule"/>
</dbReference>
<dbReference type="EMBL" id="CP133548">
    <property type="protein sequence ID" value="WMS87535.1"/>
    <property type="molecule type" value="Genomic_DNA"/>
</dbReference>
<feature type="binding site" evidence="6">
    <location>
        <position position="111"/>
    </location>
    <ligand>
        <name>(6R)-10-formyltetrahydrofolate</name>
        <dbReference type="ChEBI" id="CHEBI:195366"/>
    </ligand>
</feature>
<dbReference type="GO" id="GO:0005829">
    <property type="term" value="C:cytosol"/>
    <property type="evidence" value="ECO:0007669"/>
    <property type="project" value="TreeGrafter"/>
</dbReference>
<comment type="similarity">
    <text evidence="4 6">Belongs to the GART family.</text>
</comment>